<reference evidence="2 3" key="1">
    <citation type="submission" date="2013-07" db="EMBL/GenBank/DDBJ databases">
        <authorList>
            <person name="Stoco P.H."/>
            <person name="Wagner G."/>
            <person name="Gerber A."/>
            <person name="Zaha A."/>
            <person name="Thompson C."/>
            <person name="Bartholomeu D.C."/>
            <person name="Luckemeyer D.D."/>
            <person name="Bahia D."/>
            <person name="Loreto E."/>
            <person name="Prestes E.B."/>
            <person name="Lima F.M."/>
            <person name="Rodrigues-Luiz G."/>
            <person name="Vallejo G.A."/>
            <person name="Filho J.F."/>
            <person name="Monteiro K.M."/>
            <person name="Tyler K.M."/>
            <person name="de Almeida L.G."/>
            <person name="Ortiz M.F."/>
            <person name="Siervo M.A."/>
            <person name="de Moraes M.H."/>
            <person name="Cunha O.L."/>
            <person name="Mendonca-Neto R."/>
            <person name="Silva R."/>
            <person name="Teixeira S.M."/>
            <person name="Murta S.M."/>
            <person name="Sincero T.C."/>
            <person name="Mendes T.A."/>
            <person name="Urmenyi T.P."/>
            <person name="Silva V.G."/>
            <person name="da Rocha W.D."/>
            <person name="Andersson B."/>
            <person name="Romanha A.J."/>
            <person name="Steindel M."/>
            <person name="de Vasconcelos A.T."/>
            <person name="Grisard E.C."/>
        </authorList>
    </citation>
    <scope>NUCLEOTIDE SEQUENCE [LARGE SCALE GENOMIC DNA]</scope>
    <source>
        <strain evidence="2 3">SC58</strain>
    </source>
</reference>
<organism evidence="2 3">
    <name type="scientific">Trypanosoma rangeli SC58</name>
    <dbReference type="NCBI Taxonomy" id="429131"/>
    <lineage>
        <taxon>Eukaryota</taxon>
        <taxon>Discoba</taxon>
        <taxon>Euglenozoa</taxon>
        <taxon>Kinetoplastea</taxon>
        <taxon>Metakinetoplastina</taxon>
        <taxon>Trypanosomatida</taxon>
        <taxon>Trypanosomatidae</taxon>
        <taxon>Trypanosoma</taxon>
        <taxon>Herpetosoma</taxon>
    </lineage>
</organism>
<gene>
    <name evidence="2" type="ORF">TRSC58_06085</name>
</gene>
<dbReference type="Proteomes" id="UP000031737">
    <property type="component" value="Unassembled WGS sequence"/>
</dbReference>
<feature type="region of interest" description="Disordered" evidence="1">
    <location>
        <begin position="1"/>
        <end position="23"/>
    </location>
</feature>
<dbReference type="Pfam" id="PF05186">
    <property type="entry name" value="Dpy-30"/>
    <property type="match status" value="1"/>
</dbReference>
<name>A0A061ITB2_TRYRA</name>
<accession>A0A061ITB2</accession>
<dbReference type="OrthoDB" id="241982at2759"/>
<evidence type="ECO:0000313" key="2">
    <source>
        <dbReference type="EMBL" id="ESL06243.1"/>
    </source>
</evidence>
<evidence type="ECO:0000313" key="3">
    <source>
        <dbReference type="Proteomes" id="UP000031737"/>
    </source>
</evidence>
<comment type="caution">
    <text evidence="2">The sequence shown here is derived from an EMBL/GenBank/DDBJ whole genome shotgun (WGS) entry which is preliminary data.</text>
</comment>
<dbReference type="Gene3D" id="1.20.890.10">
    <property type="entry name" value="cAMP-dependent protein kinase regulatory subunit, dimerization-anchoring domain"/>
    <property type="match status" value="1"/>
</dbReference>
<feature type="compositionally biased region" description="Polar residues" evidence="1">
    <location>
        <begin position="341"/>
        <end position="354"/>
    </location>
</feature>
<dbReference type="AlphaFoldDB" id="A0A061ITB2"/>
<proteinExistence type="predicted"/>
<dbReference type="VEuPathDB" id="TriTrypDB:TRSC58_06085"/>
<protein>
    <recommendedName>
        <fullName evidence="4">RIIa domain-containing protein</fullName>
    </recommendedName>
</protein>
<sequence length="382" mass="42949">MTLVGQPQESPQQSAETANNNGVDVNTVLPDLEGPFKEVLTRSLEEVLQKRPADPICFLADHLLEKSDSHELEQHECLVANNIHCMLRKACTRKNGAGVYQVPGLPLLQLDAPTAFELDAALRHLDTLTPPNAEVVVFVEAPSPPTDLFFLKGVPYLTNITEQLLQRRRGATDAGLLSDDEEEEEERVGSAKKVKSLLHDALNMGITTLQEEVAAVTTPVSRFRVVELPVVQSNFLDVFEIIDGALGMRKHRWDVRSTACAEVPSALLASFNPKMSNMTFSRIIAAILPLHEQLQRRRIASTLESNKAHIRQLNYSYVTQYWREVQQRRGKRDQERAQLNVSLARSGTPKQQRSPRMMNPLVQETEEGSQCRFNRTRSEARK</sequence>
<evidence type="ECO:0008006" key="4">
    <source>
        <dbReference type="Google" id="ProtNLM"/>
    </source>
</evidence>
<dbReference type="EMBL" id="AUPL01006085">
    <property type="protein sequence ID" value="ESL06243.1"/>
    <property type="molecule type" value="Genomic_DNA"/>
</dbReference>
<evidence type="ECO:0000256" key="1">
    <source>
        <dbReference type="SAM" id="MobiDB-lite"/>
    </source>
</evidence>
<keyword evidence="3" id="KW-1185">Reference proteome</keyword>
<feature type="region of interest" description="Disordered" evidence="1">
    <location>
        <begin position="341"/>
        <end position="382"/>
    </location>
</feature>
<dbReference type="InterPro" id="IPR007858">
    <property type="entry name" value="Dpy-30_motif"/>
</dbReference>